<reference evidence="1" key="1">
    <citation type="submission" date="2020-04" db="EMBL/GenBank/DDBJ databases">
        <authorList>
            <person name="Chiriac C."/>
            <person name="Salcher M."/>
            <person name="Ghai R."/>
            <person name="Kavagutti S V."/>
        </authorList>
    </citation>
    <scope>NUCLEOTIDE SEQUENCE</scope>
</reference>
<name>A0A6J5L5Q2_9CAUD</name>
<evidence type="ECO:0000313" key="1">
    <source>
        <dbReference type="EMBL" id="CAB4128892.1"/>
    </source>
</evidence>
<accession>A0A6J5L5Q2</accession>
<organism evidence="1">
    <name type="scientific">uncultured Caudovirales phage</name>
    <dbReference type="NCBI Taxonomy" id="2100421"/>
    <lineage>
        <taxon>Viruses</taxon>
        <taxon>Duplodnaviria</taxon>
        <taxon>Heunggongvirae</taxon>
        <taxon>Uroviricota</taxon>
        <taxon>Caudoviricetes</taxon>
        <taxon>Peduoviridae</taxon>
        <taxon>Maltschvirus</taxon>
        <taxon>Maltschvirus maltsch</taxon>
    </lineage>
</organism>
<dbReference type="EMBL" id="LR796233">
    <property type="protein sequence ID" value="CAB4128892.1"/>
    <property type="molecule type" value="Genomic_DNA"/>
</dbReference>
<sequence length="182" mass="20551">MITVAGGDSFVWGSELADSPHGGPGGWSTNTFPALLAGAGYRCAAYPGFGNQDIANSVSISCREFNPDMVIVCWTWSTRDNELDSDRHILRLQEFLEKRNIGYMFTCADNCIITGKLDYSNWFMFPGSNKSWETLEPRGFYQWAVENKYDVGPENHPLEQAHIDASNLMQEKFNELVKKHIQ</sequence>
<proteinExistence type="predicted"/>
<protein>
    <submittedName>
        <fullName evidence="1">Uncharacterized protein</fullName>
    </submittedName>
</protein>
<gene>
    <name evidence="1" type="ORF">UFOVP112_97</name>
</gene>